<dbReference type="PIRSF" id="PIRSF000105">
    <property type="entry name" value="HCDH"/>
    <property type="match status" value="1"/>
</dbReference>
<dbReference type="InterPro" id="IPR022694">
    <property type="entry name" value="3-OHacyl-CoA_DH"/>
</dbReference>
<dbReference type="RefSeq" id="WP_091696845.1">
    <property type="nucleotide sequence ID" value="NZ_FPBF01000007.1"/>
</dbReference>
<keyword evidence="6" id="KW-1185">Reference proteome</keyword>
<dbReference type="Proteomes" id="UP000199673">
    <property type="component" value="Unassembled WGS sequence"/>
</dbReference>
<dbReference type="InterPro" id="IPR008927">
    <property type="entry name" value="6-PGluconate_DH-like_C_sf"/>
</dbReference>
<dbReference type="SUPFAM" id="SSF48179">
    <property type="entry name" value="6-phosphogluconate dehydrogenase C-terminal domain-like"/>
    <property type="match status" value="1"/>
</dbReference>
<dbReference type="GO" id="GO:0016616">
    <property type="term" value="F:oxidoreductase activity, acting on the CH-OH group of donors, NAD or NADP as acceptor"/>
    <property type="evidence" value="ECO:0007669"/>
    <property type="project" value="InterPro"/>
</dbReference>
<dbReference type="InterPro" id="IPR006108">
    <property type="entry name" value="3HC_DH_C"/>
</dbReference>
<dbReference type="InterPro" id="IPR006176">
    <property type="entry name" value="3-OHacyl-CoA_DH_NAD-bd"/>
</dbReference>
<feature type="site" description="Important for catalytic activity" evidence="2">
    <location>
        <position position="141"/>
    </location>
</feature>
<dbReference type="GO" id="GO:0070403">
    <property type="term" value="F:NAD+ binding"/>
    <property type="evidence" value="ECO:0007669"/>
    <property type="project" value="InterPro"/>
</dbReference>
<evidence type="ECO:0000259" key="4">
    <source>
        <dbReference type="Pfam" id="PF02737"/>
    </source>
</evidence>
<dbReference type="STRING" id="305507.SAMN04489724_4100"/>
<dbReference type="Gene3D" id="3.40.50.720">
    <property type="entry name" value="NAD(P)-binding Rossmann-like Domain"/>
    <property type="match status" value="1"/>
</dbReference>
<name>A0A1I7DKT7_9BACT</name>
<dbReference type="Pfam" id="PF00725">
    <property type="entry name" value="3HCDH"/>
    <property type="match status" value="1"/>
</dbReference>
<dbReference type="InterPro" id="IPR013328">
    <property type="entry name" value="6PGD_dom2"/>
</dbReference>
<accession>A0A1I7DKT7</accession>
<feature type="domain" description="3-hydroxyacyl-CoA dehydrogenase C-terminal" evidence="3">
    <location>
        <begin position="187"/>
        <end position="280"/>
    </location>
</feature>
<proteinExistence type="predicted"/>
<evidence type="ECO:0000313" key="5">
    <source>
        <dbReference type="EMBL" id="SFU12323.1"/>
    </source>
</evidence>
<dbReference type="OrthoDB" id="9771883at2"/>
<feature type="domain" description="3-hydroxyacyl-CoA dehydrogenase NAD binding" evidence="4">
    <location>
        <begin position="6"/>
        <end position="182"/>
    </location>
</feature>
<reference evidence="6" key="1">
    <citation type="submission" date="2016-10" db="EMBL/GenBank/DDBJ databases">
        <authorList>
            <person name="Varghese N."/>
            <person name="Submissions S."/>
        </authorList>
    </citation>
    <scope>NUCLEOTIDE SEQUENCE [LARGE SCALE GENOMIC DNA]</scope>
    <source>
        <strain evidence="6">DSM 23445</strain>
    </source>
</reference>
<dbReference type="Gene3D" id="1.10.1040.10">
    <property type="entry name" value="N-(1-d-carboxylethyl)-l-norvaline Dehydrogenase, domain 2"/>
    <property type="match status" value="1"/>
</dbReference>
<protein>
    <submittedName>
        <fullName evidence="5">3-hydroxybutyryl-CoA dehydrogenase</fullName>
    </submittedName>
</protein>
<dbReference type="Pfam" id="PF02737">
    <property type="entry name" value="3HCDH_N"/>
    <property type="match status" value="1"/>
</dbReference>
<dbReference type="EMBL" id="FPBF01000007">
    <property type="protein sequence ID" value="SFU12323.1"/>
    <property type="molecule type" value="Genomic_DNA"/>
</dbReference>
<evidence type="ECO:0000259" key="3">
    <source>
        <dbReference type="Pfam" id="PF00725"/>
    </source>
</evidence>
<keyword evidence="1" id="KW-0560">Oxidoreductase</keyword>
<evidence type="ECO:0000313" key="6">
    <source>
        <dbReference type="Proteomes" id="UP000199673"/>
    </source>
</evidence>
<organism evidence="5 6">
    <name type="scientific">Algoriphagus locisalis</name>
    <dbReference type="NCBI Taxonomy" id="305507"/>
    <lineage>
        <taxon>Bacteria</taxon>
        <taxon>Pseudomonadati</taxon>
        <taxon>Bacteroidota</taxon>
        <taxon>Cytophagia</taxon>
        <taxon>Cytophagales</taxon>
        <taxon>Cyclobacteriaceae</taxon>
        <taxon>Algoriphagus</taxon>
    </lineage>
</organism>
<evidence type="ECO:0000256" key="2">
    <source>
        <dbReference type="PIRSR" id="PIRSR000105-1"/>
    </source>
</evidence>
<gene>
    <name evidence="5" type="ORF">SAMN04489724_4100</name>
</gene>
<sequence>MTITTICIIGAGNLGTKIALQAAISGFQVQVYDVDHSRLQRSSTEMNLLIDQLNKSGQKTNVPSVEVMERVYFTFNLAEALQAADVVIESVTEDAGIKSEVWKEIGKLAPAHTIFTTNTSYLLPSQFAEVSGRPEKFCAFHFHDVFHSRVVDIMPHEGTDAKVISILEGLGRKLNQIPILVKKEHSGYIFNTLLIAWIDAAGRLLTGEIAEVEAIDKSWMINFNMSAGPFGILDNVGLDTAWHITSSRRNPSSRAFAALLKAYVDQGKLGAKSGEGFYKYPNPSYKSVDFLK</sequence>
<dbReference type="GO" id="GO:0006631">
    <property type="term" value="P:fatty acid metabolic process"/>
    <property type="evidence" value="ECO:0007669"/>
    <property type="project" value="InterPro"/>
</dbReference>
<dbReference type="NCBIfam" id="NF006143">
    <property type="entry name" value="PRK08293.1"/>
    <property type="match status" value="1"/>
</dbReference>
<dbReference type="SUPFAM" id="SSF51735">
    <property type="entry name" value="NAD(P)-binding Rossmann-fold domains"/>
    <property type="match status" value="1"/>
</dbReference>
<dbReference type="InterPro" id="IPR036291">
    <property type="entry name" value="NAD(P)-bd_dom_sf"/>
</dbReference>
<dbReference type="PANTHER" id="PTHR48075">
    <property type="entry name" value="3-HYDROXYACYL-COA DEHYDROGENASE FAMILY PROTEIN"/>
    <property type="match status" value="1"/>
</dbReference>
<dbReference type="PANTHER" id="PTHR48075:SF5">
    <property type="entry name" value="3-HYDROXYBUTYRYL-COA DEHYDROGENASE"/>
    <property type="match status" value="1"/>
</dbReference>
<dbReference type="AlphaFoldDB" id="A0A1I7DKT7"/>
<evidence type="ECO:0000256" key="1">
    <source>
        <dbReference type="ARBA" id="ARBA00023002"/>
    </source>
</evidence>